<dbReference type="EMBL" id="MN739048">
    <property type="protein sequence ID" value="QHS85830.1"/>
    <property type="molecule type" value="Genomic_DNA"/>
</dbReference>
<dbReference type="AlphaFoldDB" id="A0A6C0B1B1"/>
<reference evidence="1" key="1">
    <citation type="journal article" date="2020" name="Nature">
        <title>Giant virus diversity and host interactions through global metagenomics.</title>
        <authorList>
            <person name="Schulz F."/>
            <person name="Roux S."/>
            <person name="Paez-Espino D."/>
            <person name="Jungbluth S."/>
            <person name="Walsh D.A."/>
            <person name="Denef V.J."/>
            <person name="McMahon K.D."/>
            <person name="Konstantinidis K.T."/>
            <person name="Eloe-Fadrosh E.A."/>
            <person name="Kyrpides N.C."/>
            <person name="Woyke T."/>
        </authorList>
    </citation>
    <scope>NUCLEOTIDE SEQUENCE</scope>
    <source>
        <strain evidence="1">GVMAG-M-3300009185-36</strain>
    </source>
</reference>
<sequence length="96" mass="11488">MDSKRYRYLLNHPRWPSPEARVVAKNIARLKGDDIVKRMTHEQALDYLAIRSRMTLDEFLELPKHDAWVALGCVRRDTMGRVLPFNPLYGCLYRWW</sequence>
<evidence type="ECO:0000313" key="1">
    <source>
        <dbReference type="EMBL" id="QHS85830.1"/>
    </source>
</evidence>
<accession>A0A6C0B1B1</accession>
<proteinExistence type="predicted"/>
<organism evidence="1">
    <name type="scientific">viral metagenome</name>
    <dbReference type="NCBI Taxonomy" id="1070528"/>
    <lineage>
        <taxon>unclassified sequences</taxon>
        <taxon>metagenomes</taxon>
        <taxon>organismal metagenomes</taxon>
    </lineage>
</organism>
<protein>
    <submittedName>
        <fullName evidence="1">Uncharacterized protein</fullName>
    </submittedName>
</protein>
<name>A0A6C0B1B1_9ZZZZ</name>